<dbReference type="AlphaFoldDB" id="A0A380E403"/>
<dbReference type="EC" id="2.1.1.163" evidence="1"/>
<dbReference type="GO" id="GO:0032259">
    <property type="term" value="P:methylation"/>
    <property type="evidence" value="ECO:0007669"/>
    <property type="project" value="UniProtKB-KW"/>
</dbReference>
<dbReference type="EMBL" id="UHAQ01000004">
    <property type="protein sequence ID" value="SUK94341.1"/>
    <property type="molecule type" value="Genomic_DNA"/>
</dbReference>
<gene>
    <name evidence="1" type="primary">ubiF_2</name>
    <name evidence="1" type="ORF">NCTC5664_03341</name>
</gene>
<dbReference type="GO" id="GO:0043770">
    <property type="term" value="F:demethylmenaquinone methyltransferase activity"/>
    <property type="evidence" value="ECO:0007669"/>
    <property type="project" value="UniProtKB-EC"/>
</dbReference>
<dbReference type="SUPFAM" id="SSF53335">
    <property type="entry name" value="S-adenosyl-L-methionine-dependent methyltransferases"/>
    <property type="match status" value="1"/>
</dbReference>
<keyword evidence="1" id="KW-0489">Methyltransferase</keyword>
<organism evidence="1 2">
    <name type="scientific">Staphylococcus aureus</name>
    <dbReference type="NCBI Taxonomy" id="1280"/>
    <lineage>
        <taxon>Bacteria</taxon>
        <taxon>Bacillati</taxon>
        <taxon>Bacillota</taxon>
        <taxon>Bacilli</taxon>
        <taxon>Bacillales</taxon>
        <taxon>Staphylococcaceae</taxon>
        <taxon>Staphylococcus</taxon>
    </lineage>
</organism>
<evidence type="ECO:0000313" key="2">
    <source>
        <dbReference type="Proteomes" id="UP000254502"/>
    </source>
</evidence>
<reference evidence="1 2" key="1">
    <citation type="submission" date="2018-06" db="EMBL/GenBank/DDBJ databases">
        <authorList>
            <consortium name="Pathogen Informatics"/>
            <person name="Doyle S."/>
        </authorList>
    </citation>
    <scope>NUCLEOTIDE SEQUENCE [LARGE SCALE GENOMIC DNA]</scope>
    <source>
        <strain evidence="1 2">NCTC5664</strain>
    </source>
</reference>
<keyword evidence="1" id="KW-0830">Ubiquinone</keyword>
<protein>
    <submittedName>
        <fullName evidence="1">Ubiquinone/menaquinone biosynthesis methyltransferase UbiE</fullName>
        <ecNumber evidence="1">2.1.1.-</ecNumber>
        <ecNumber evidence="1">2.1.1.163</ecNumber>
    </submittedName>
</protein>
<keyword evidence="1" id="KW-0808">Transferase</keyword>
<dbReference type="InterPro" id="IPR029063">
    <property type="entry name" value="SAM-dependent_MTases_sf"/>
</dbReference>
<proteinExistence type="predicted"/>
<evidence type="ECO:0000313" key="1">
    <source>
        <dbReference type="EMBL" id="SUK94341.1"/>
    </source>
</evidence>
<dbReference type="Pfam" id="PF01209">
    <property type="entry name" value="Ubie_methyltran"/>
    <property type="match status" value="1"/>
</dbReference>
<dbReference type="EC" id="2.1.1.-" evidence="1"/>
<sequence length="34" mass="3807">MLEVGKEKTASMENVKLVHGDAMELPFEDNSLIM</sequence>
<accession>A0A380E403</accession>
<dbReference type="Proteomes" id="UP000254502">
    <property type="component" value="Unassembled WGS sequence"/>
</dbReference>
<dbReference type="Gene3D" id="3.40.50.150">
    <property type="entry name" value="Vaccinia Virus protein VP39"/>
    <property type="match status" value="1"/>
</dbReference>
<name>A0A380E403_STAAU</name>